<evidence type="ECO:0000313" key="4">
    <source>
        <dbReference type="Proteomes" id="UP000315750"/>
    </source>
</evidence>
<accession>A0A518AQD9</accession>
<evidence type="ECO:0000256" key="2">
    <source>
        <dbReference type="SAM" id="SignalP"/>
    </source>
</evidence>
<sequence length="388" mass="39416" precursor="true">MIRMPAATLGTLLLAVWLSPTIHAVTIYQDDFSGDGTSSLNGAIPDVAPGAETWASGSHLLNNGVQDGAGRFTSLLPFTPQQGAGLYTLSADFSVTGTNNSWLAMGFAESLAPSGAGLEERWLDGSNNSRPSLWALMRTAGTDGADQSFLGYAGGNHTFGGENAPTSSATSLVITIDTTNPDWEVTWDFNGDGVDRAATVLAADVPTIGYVGFSSTDAAGTTSITSFLLEGPAPPNQWNVNGSGSFNVADNWLDDVVPTGSAVFGSVLTADNAPATVTIDTSVSVNSLGFQNANSYILEGPGTLTLNGMASLEATQGTHTINAQVMGSSGLTKSGSGTIVLANGSNGYTGNTTITGGILDVPNLAAINQSSGSIDISAGATFRLNGDG</sequence>
<dbReference type="NCBIfam" id="TIGR02601">
    <property type="entry name" value="autotrns_rpt"/>
    <property type="match status" value="1"/>
</dbReference>
<dbReference type="KEGG" id="amuc:Pan181_31530"/>
<gene>
    <name evidence="3" type="ORF">Pan181_31530</name>
</gene>
<reference evidence="3 4" key="1">
    <citation type="submission" date="2019-02" db="EMBL/GenBank/DDBJ databases">
        <title>Deep-cultivation of Planctomycetes and their phenomic and genomic characterization uncovers novel biology.</title>
        <authorList>
            <person name="Wiegand S."/>
            <person name="Jogler M."/>
            <person name="Boedeker C."/>
            <person name="Pinto D."/>
            <person name="Vollmers J."/>
            <person name="Rivas-Marin E."/>
            <person name="Kohn T."/>
            <person name="Peeters S.H."/>
            <person name="Heuer A."/>
            <person name="Rast P."/>
            <person name="Oberbeckmann S."/>
            <person name="Bunk B."/>
            <person name="Jeske O."/>
            <person name="Meyerdierks A."/>
            <person name="Storesund J.E."/>
            <person name="Kallscheuer N."/>
            <person name="Luecker S."/>
            <person name="Lage O.M."/>
            <person name="Pohl T."/>
            <person name="Merkel B.J."/>
            <person name="Hornburger P."/>
            <person name="Mueller R.-W."/>
            <person name="Bruemmer F."/>
            <person name="Labrenz M."/>
            <person name="Spormann A.M."/>
            <person name="Op den Camp H."/>
            <person name="Overmann J."/>
            <person name="Amann R."/>
            <person name="Jetten M.S.M."/>
            <person name="Mascher T."/>
            <person name="Medema M.H."/>
            <person name="Devos D.P."/>
            <person name="Kaster A.-K."/>
            <person name="Ovreas L."/>
            <person name="Rohde M."/>
            <person name="Galperin M.Y."/>
            <person name="Jogler C."/>
        </authorList>
    </citation>
    <scope>NUCLEOTIDE SEQUENCE [LARGE SCALE GENOMIC DNA]</scope>
    <source>
        <strain evidence="3 4">Pan181</strain>
    </source>
</reference>
<keyword evidence="1 2" id="KW-0732">Signal</keyword>
<dbReference type="RefSeq" id="WP_145247773.1">
    <property type="nucleotide sequence ID" value="NZ_CP036278.1"/>
</dbReference>
<dbReference type="Proteomes" id="UP000315750">
    <property type="component" value="Chromosome"/>
</dbReference>
<evidence type="ECO:0000313" key="3">
    <source>
        <dbReference type="EMBL" id="QDU56941.1"/>
    </source>
</evidence>
<dbReference type="InterPro" id="IPR013425">
    <property type="entry name" value="Autotrns_rpt"/>
</dbReference>
<dbReference type="Pfam" id="PF12951">
    <property type="entry name" value="PATR"/>
    <property type="match status" value="1"/>
</dbReference>
<protein>
    <submittedName>
        <fullName evidence="3">Autotransporter-associated beta strand repeat protein</fullName>
    </submittedName>
</protein>
<dbReference type="AlphaFoldDB" id="A0A518AQD9"/>
<feature type="signal peptide" evidence="2">
    <location>
        <begin position="1"/>
        <end position="24"/>
    </location>
</feature>
<proteinExistence type="predicted"/>
<evidence type="ECO:0000256" key="1">
    <source>
        <dbReference type="ARBA" id="ARBA00022729"/>
    </source>
</evidence>
<dbReference type="EMBL" id="CP036278">
    <property type="protein sequence ID" value="QDU56941.1"/>
    <property type="molecule type" value="Genomic_DNA"/>
</dbReference>
<name>A0A518AQD9_9BACT</name>
<feature type="chain" id="PRO_5022205106" evidence="2">
    <location>
        <begin position="25"/>
        <end position="388"/>
    </location>
</feature>
<keyword evidence="4" id="KW-1185">Reference proteome</keyword>
<organism evidence="3 4">
    <name type="scientific">Aeoliella mucimassa</name>
    <dbReference type="NCBI Taxonomy" id="2527972"/>
    <lineage>
        <taxon>Bacteria</taxon>
        <taxon>Pseudomonadati</taxon>
        <taxon>Planctomycetota</taxon>
        <taxon>Planctomycetia</taxon>
        <taxon>Pirellulales</taxon>
        <taxon>Lacipirellulaceae</taxon>
        <taxon>Aeoliella</taxon>
    </lineage>
</organism>